<keyword evidence="2" id="KW-1185">Reference proteome</keyword>
<dbReference type="Proteomes" id="UP001239111">
    <property type="component" value="Chromosome 1"/>
</dbReference>
<comment type="caution">
    <text evidence="1">The sequence shown here is derived from an EMBL/GenBank/DDBJ whole genome shotgun (WGS) entry which is preliminary data.</text>
</comment>
<gene>
    <name evidence="1" type="ORF">QAD02_020860</name>
</gene>
<evidence type="ECO:0000313" key="1">
    <source>
        <dbReference type="EMBL" id="KAJ8685067.1"/>
    </source>
</evidence>
<protein>
    <submittedName>
        <fullName evidence="1">Uncharacterized protein</fullName>
    </submittedName>
</protein>
<reference evidence="1" key="1">
    <citation type="submission" date="2023-04" db="EMBL/GenBank/DDBJ databases">
        <title>A chromosome-level genome assembly of the parasitoid wasp Eretmocerus hayati.</title>
        <authorList>
            <person name="Zhong Y."/>
            <person name="Liu S."/>
            <person name="Liu Y."/>
        </authorList>
    </citation>
    <scope>NUCLEOTIDE SEQUENCE</scope>
    <source>
        <strain evidence="1">ZJU_SS_LIU_2023</strain>
    </source>
</reference>
<accession>A0ACC2PNT4</accession>
<organism evidence="1 2">
    <name type="scientific">Eretmocerus hayati</name>
    <dbReference type="NCBI Taxonomy" id="131215"/>
    <lineage>
        <taxon>Eukaryota</taxon>
        <taxon>Metazoa</taxon>
        <taxon>Ecdysozoa</taxon>
        <taxon>Arthropoda</taxon>
        <taxon>Hexapoda</taxon>
        <taxon>Insecta</taxon>
        <taxon>Pterygota</taxon>
        <taxon>Neoptera</taxon>
        <taxon>Endopterygota</taxon>
        <taxon>Hymenoptera</taxon>
        <taxon>Apocrita</taxon>
        <taxon>Proctotrupomorpha</taxon>
        <taxon>Chalcidoidea</taxon>
        <taxon>Aphelinidae</taxon>
        <taxon>Aphelininae</taxon>
        <taxon>Eretmocerus</taxon>
    </lineage>
</organism>
<name>A0ACC2PNT4_9HYME</name>
<evidence type="ECO:0000313" key="2">
    <source>
        <dbReference type="Proteomes" id="UP001239111"/>
    </source>
</evidence>
<sequence>MFSAETSPTSSPKYTRRRVASLGASNKDIVSYMQIKTSGKRKEEERSPESKITTAVKRKFIEHTKKERVTGPGSHKDTEQLQLQEDQQDMDEIRKMIESMHEDMKNMEGKMMGRMDSLLKELKTENEKRAEDLDKRITNLEIREREREDAQKELEDRMEQLEGILPEEISTGPIREQQQQTQVSTEWIELKRRLEENERRARRNNLIIIGKKMEQYRLREKVEQWIGKELQVSCKIIRAWKIRNTKEEMIGIECENSEKWREIMINKSKLKGTEIYIEKDLTWQEREIRRKLVGFAKEQAGKGKKTLVRDTQAIIDGQIWKWNEKENKPFQTGKEWRRTEPKERNKGDEDYSMEHSGRQKHQPQNMGIPERI</sequence>
<dbReference type="EMBL" id="CM056741">
    <property type="protein sequence ID" value="KAJ8685067.1"/>
    <property type="molecule type" value="Genomic_DNA"/>
</dbReference>
<proteinExistence type="predicted"/>